<name>A0AAQ6IN38_ANATE</name>
<evidence type="ECO:0000256" key="1">
    <source>
        <dbReference type="ARBA" id="ARBA00004477"/>
    </source>
</evidence>
<accession>A0AAQ6IN38</accession>
<evidence type="ECO:0000256" key="6">
    <source>
        <dbReference type="ARBA" id="ARBA00022692"/>
    </source>
</evidence>
<evidence type="ECO:0000256" key="3">
    <source>
        <dbReference type="ARBA" id="ARBA00008715"/>
    </source>
</evidence>
<evidence type="ECO:0000313" key="11">
    <source>
        <dbReference type="Ensembl" id="ENSATEP00000075162.1"/>
    </source>
</evidence>
<evidence type="ECO:0000256" key="7">
    <source>
        <dbReference type="ARBA" id="ARBA00022824"/>
    </source>
</evidence>
<comment type="similarity">
    <text evidence="3 10">Belongs to the ALG6/ALG8 glucosyltransferase family.</text>
</comment>
<evidence type="ECO:0000256" key="10">
    <source>
        <dbReference type="RuleBase" id="RU363110"/>
    </source>
</evidence>
<feature type="transmembrane region" description="Helical" evidence="10">
    <location>
        <begin position="256"/>
        <end position="275"/>
    </location>
</feature>
<evidence type="ECO:0000256" key="2">
    <source>
        <dbReference type="ARBA" id="ARBA00004922"/>
    </source>
</evidence>
<comment type="subcellular location">
    <subcellularLocation>
        <location evidence="1 10">Endoplasmic reticulum membrane</location>
        <topology evidence="1 10">Multi-pass membrane protein</topology>
    </subcellularLocation>
</comment>
<dbReference type="InterPro" id="IPR004856">
    <property type="entry name" value="Glyco_trans_ALG6/ALG8"/>
</dbReference>
<evidence type="ECO:0000256" key="8">
    <source>
        <dbReference type="ARBA" id="ARBA00022989"/>
    </source>
</evidence>
<reference evidence="11" key="3">
    <citation type="submission" date="2025-09" db="UniProtKB">
        <authorList>
            <consortium name="Ensembl"/>
        </authorList>
    </citation>
    <scope>IDENTIFICATION</scope>
</reference>
<dbReference type="GO" id="GO:0005789">
    <property type="term" value="C:endoplasmic reticulum membrane"/>
    <property type="evidence" value="ECO:0007669"/>
    <property type="project" value="UniProtKB-SubCell"/>
</dbReference>
<dbReference type="PANTHER" id="PTHR12413:SF2">
    <property type="entry name" value="DOLICHYL PYROPHOSPHATE GLC1MAN9GLCNAC2 ALPHA-1,3-GLUCOSYLTRANSFERASE-RELATED"/>
    <property type="match status" value="1"/>
</dbReference>
<reference evidence="11" key="2">
    <citation type="submission" date="2025-08" db="UniProtKB">
        <authorList>
            <consortium name="Ensembl"/>
        </authorList>
    </citation>
    <scope>IDENTIFICATION</scope>
</reference>
<dbReference type="AlphaFoldDB" id="A0AAQ6IN38"/>
<feature type="transmembrane region" description="Helical" evidence="10">
    <location>
        <begin position="182"/>
        <end position="205"/>
    </location>
</feature>
<dbReference type="Proteomes" id="UP000265040">
    <property type="component" value="Chromosome 10"/>
</dbReference>
<feature type="transmembrane region" description="Helical" evidence="10">
    <location>
        <begin position="384"/>
        <end position="407"/>
    </location>
</feature>
<dbReference type="EC" id="2.4.1.-" evidence="10"/>
<comment type="pathway">
    <text evidence="2 10">Protein modification; protein glycosylation.</text>
</comment>
<feature type="transmembrane region" description="Helical" evidence="10">
    <location>
        <begin position="94"/>
        <end position="115"/>
    </location>
</feature>
<keyword evidence="7 10" id="KW-0256">Endoplasmic reticulum</keyword>
<evidence type="ECO:0000313" key="12">
    <source>
        <dbReference type="Proteomes" id="UP000265040"/>
    </source>
</evidence>
<protein>
    <recommendedName>
        <fullName evidence="10">Alpha-1,3-glucosyltransferase</fullName>
        <ecNumber evidence="10">2.4.1.-</ecNumber>
    </recommendedName>
</protein>
<dbReference type="Pfam" id="PF03155">
    <property type="entry name" value="Alg6_Alg8"/>
    <property type="match status" value="2"/>
</dbReference>
<evidence type="ECO:0000256" key="4">
    <source>
        <dbReference type="ARBA" id="ARBA00022676"/>
    </source>
</evidence>
<evidence type="ECO:0000256" key="9">
    <source>
        <dbReference type="ARBA" id="ARBA00023136"/>
    </source>
</evidence>
<keyword evidence="6 10" id="KW-0812">Transmembrane</keyword>
<feature type="transmembrane region" description="Helical" evidence="10">
    <location>
        <begin position="312"/>
        <end position="335"/>
    </location>
</feature>
<keyword evidence="9 10" id="KW-0472">Membrane</keyword>
<feature type="transmembrane region" description="Helical" evidence="10">
    <location>
        <begin position="56"/>
        <end position="73"/>
    </location>
</feature>
<dbReference type="GO" id="GO:0006487">
    <property type="term" value="P:protein N-linked glycosylation"/>
    <property type="evidence" value="ECO:0007669"/>
    <property type="project" value="TreeGrafter"/>
</dbReference>
<keyword evidence="4 10" id="KW-0328">Glycosyltransferase</keyword>
<feature type="transmembrane region" description="Helical" evidence="10">
    <location>
        <begin position="356"/>
        <end position="378"/>
    </location>
</feature>
<keyword evidence="8 10" id="KW-1133">Transmembrane helix</keyword>
<dbReference type="PANTHER" id="PTHR12413">
    <property type="entry name" value="DOLICHYL GLYCOSYLTRANSFERASE"/>
    <property type="match status" value="1"/>
</dbReference>
<dbReference type="Ensembl" id="ENSATET00000081556.1">
    <property type="protein sequence ID" value="ENSATEP00000075162.1"/>
    <property type="gene ID" value="ENSATEG00000010707.3"/>
</dbReference>
<reference evidence="11 12" key="1">
    <citation type="submission" date="2021-04" db="EMBL/GenBank/DDBJ databases">
        <authorList>
            <consortium name="Wellcome Sanger Institute Data Sharing"/>
        </authorList>
    </citation>
    <scope>NUCLEOTIDE SEQUENCE [LARGE SCALE GENOMIC DNA]</scope>
</reference>
<organism evidence="11 12">
    <name type="scientific">Anabas testudineus</name>
    <name type="common">Climbing perch</name>
    <name type="synonym">Anthias testudineus</name>
    <dbReference type="NCBI Taxonomy" id="64144"/>
    <lineage>
        <taxon>Eukaryota</taxon>
        <taxon>Metazoa</taxon>
        <taxon>Chordata</taxon>
        <taxon>Craniata</taxon>
        <taxon>Vertebrata</taxon>
        <taxon>Euteleostomi</taxon>
        <taxon>Actinopterygii</taxon>
        <taxon>Neopterygii</taxon>
        <taxon>Teleostei</taxon>
        <taxon>Neoteleostei</taxon>
        <taxon>Acanthomorphata</taxon>
        <taxon>Anabantaria</taxon>
        <taxon>Anabantiformes</taxon>
        <taxon>Anabantoidei</taxon>
        <taxon>Anabantidae</taxon>
        <taxon>Anabas</taxon>
    </lineage>
</organism>
<keyword evidence="12" id="KW-1185">Reference proteome</keyword>
<keyword evidence="5 10" id="KW-0808">Transferase</keyword>
<feature type="transmembrane region" description="Helical" evidence="10">
    <location>
        <begin position="135"/>
        <end position="161"/>
    </location>
</feature>
<proteinExistence type="inferred from homology"/>
<dbReference type="GO" id="GO:0042283">
    <property type="term" value="F:dolichyl pyrophosphate Glc1Man9GlcNAc2 alpha-1,3-glucosyltransferase activity"/>
    <property type="evidence" value="ECO:0007669"/>
    <property type="project" value="TreeGrafter"/>
</dbReference>
<evidence type="ECO:0000256" key="5">
    <source>
        <dbReference type="ARBA" id="ARBA00022679"/>
    </source>
</evidence>
<dbReference type="GeneTree" id="ENSGT00940000153733"/>
<sequence length="419" mass="47904">SLPVSRWYHENTSEWTLDYPPLFAWFEFGLSHVAQHFDRNMLVVENLNYTSPSTVLFQRLSVIFTDVVFIYAVRECCRCVKEQKGSRDLLNRPSFILAVLLLWNFGLLIVDHIHFQYNGFLFGFLLLSVAKHLKGALLFSILLNLKHIYLYVGPAYGIYLLRSYCFTQNNKDGSVRWSSFSLLRLLTLGSIVVSVCVLSIGPFIAMGQLPQVLSRLFPFKRGLCHAYWAPNIWALYNVLDKPAVASIWRRPRGARGFLRCLVLCALGSFMFGWHVHEKAILIPVLPLSILAVESREDAGIFLLLTTTGHYSLFPLLFTPAELPIKVVLMLIFTIYSFTALRKLHSGQLSLLHRLEVIYLLGLVAVAIACEIVFPLSPWQQRFPFLPLLTTSVYCSVGVCYSFLRLYVSLLREQEKPKQL</sequence>